<dbReference type="STRING" id="41688.A0A2N3N9W9"/>
<evidence type="ECO:0000256" key="4">
    <source>
        <dbReference type="ARBA" id="ARBA00023136"/>
    </source>
</evidence>
<feature type="domain" description="Major facilitator superfamily (MFS) profile" evidence="7">
    <location>
        <begin position="69"/>
        <end position="555"/>
    </location>
</feature>
<dbReference type="Proteomes" id="UP000233524">
    <property type="component" value="Unassembled WGS sequence"/>
</dbReference>
<feature type="transmembrane region" description="Helical" evidence="6">
    <location>
        <begin position="464"/>
        <end position="486"/>
    </location>
</feature>
<dbReference type="PROSITE" id="PS50850">
    <property type="entry name" value="MFS"/>
    <property type="match status" value="1"/>
</dbReference>
<feature type="transmembrane region" description="Helical" evidence="6">
    <location>
        <begin position="140"/>
        <end position="159"/>
    </location>
</feature>
<feature type="transmembrane region" description="Helical" evidence="6">
    <location>
        <begin position="198"/>
        <end position="220"/>
    </location>
</feature>
<feature type="transmembrane region" description="Helical" evidence="6">
    <location>
        <begin position="70"/>
        <end position="89"/>
    </location>
</feature>
<feature type="transmembrane region" description="Helical" evidence="6">
    <location>
        <begin position="498"/>
        <end position="517"/>
    </location>
</feature>
<gene>
    <name evidence="8" type="ORF">jhhlp_003852</name>
</gene>
<dbReference type="InterPro" id="IPR036259">
    <property type="entry name" value="MFS_trans_sf"/>
</dbReference>
<dbReference type="Gene3D" id="1.20.1250.20">
    <property type="entry name" value="MFS general substrate transporter like domains"/>
    <property type="match status" value="1"/>
</dbReference>
<dbReference type="InParanoid" id="A0A2N3N9W9"/>
<dbReference type="InterPro" id="IPR020846">
    <property type="entry name" value="MFS_dom"/>
</dbReference>
<protein>
    <recommendedName>
        <fullName evidence="7">Major facilitator superfamily (MFS) profile domain-containing protein</fullName>
    </recommendedName>
</protein>
<feature type="transmembrane region" description="Helical" evidence="6">
    <location>
        <begin position="240"/>
        <end position="261"/>
    </location>
</feature>
<dbReference type="FunCoup" id="A0A2N3N9W9">
    <property type="interactions" value="77"/>
</dbReference>
<dbReference type="PANTHER" id="PTHR23507:SF40">
    <property type="entry name" value="TETRACYCLINE-EFFLUX TRANSPORTER"/>
    <property type="match status" value="1"/>
</dbReference>
<dbReference type="GO" id="GO:0022857">
    <property type="term" value="F:transmembrane transporter activity"/>
    <property type="evidence" value="ECO:0007669"/>
    <property type="project" value="InterPro"/>
</dbReference>
<evidence type="ECO:0000256" key="6">
    <source>
        <dbReference type="SAM" id="Phobius"/>
    </source>
</evidence>
<keyword evidence="3 6" id="KW-1133">Transmembrane helix</keyword>
<dbReference type="Pfam" id="PF07690">
    <property type="entry name" value="MFS_1"/>
    <property type="match status" value="2"/>
</dbReference>
<evidence type="ECO:0000256" key="2">
    <source>
        <dbReference type="ARBA" id="ARBA00022692"/>
    </source>
</evidence>
<dbReference type="OrthoDB" id="3026777at2759"/>
<keyword evidence="2 6" id="KW-0812">Transmembrane</keyword>
<dbReference type="PANTHER" id="PTHR23507">
    <property type="entry name" value="ZGC:174356"/>
    <property type="match status" value="1"/>
</dbReference>
<name>A0A2N3N9W9_9PEZI</name>
<feature type="transmembrane region" description="Helical" evidence="6">
    <location>
        <begin position="171"/>
        <end position="192"/>
    </location>
</feature>
<feature type="transmembrane region" description="Helical" evidence="6">
    <location>
        <begin position="440"/>
        <end position="458"/>
    </location>
</feature>
<dbReference type="SUPFAM" id="SSF103473">
    <property type="entry name" value="MFS general substrate transporter"/>
    <property type="match status" value="1"/>
</dbReference>
<comment type="caution">
    <text evidence="8">The sequence shown here is derived from an EMBL/GenBank/DDBJ whole genome shotgun (WGS) entry which is preliminary data.</text>
</comment>
<dbReference type="EMBL" id="NLAX01000010">
    <property type="protein sequence ID" value="PKS09238.1"/>
    <property type="molecule type" value="Genomic_DNA"/>
</dbReference>
<dbReference type="AlphaFoldDB" id="A0A2N3N9W9"/>
<evidence type="ECO:0000256" key="3">
    <source>
        <dbReference type="ARBA" id="ARBA00022989"/>
    </source>
</evidence>
<evidence type="ECO:0000313" key="9">
    <source>
        <dbReference type="Proteomes" id="UP000233524"/>
    </source>
</evidence>
<feature type="transmembrane region" description="Helical" evidence="6">
    <location>
        <begin position="267"/>
        <end position="289"/>
    </location>
</feature>
<keyword evidence="9" id="KW-1185">Reference proteome</keyword>
<sequence length="582" mass="62797">MAGLETAAARGDGPADGRRAGFNSYGGDVSETTRLLDGTASDAQVAEPTKDTWAGVEDFDGFPWSRKPSVYWLVGPFFLYTLAFGGIIVPKLNLIISLICREYFADQTSSDPSLVFPPVVLGGDNEQCQILPVQKAATKMTLVMSLVVGLLSALSAPKLGHLSDRYGRTKWLALSSCGGVLAEIVTIIAAKFPDVVDYRWIILGSVFDGMTGSFTAGTILGQSYASDCTPPSKRGVAIGYLHACLFTGLALGPLLSAKFILLTGGGLISVFYLALACHIFFVLFVLLVLPESVSQKRQMLSREKHAKEVESREDSGTWLGSLRHKNPLAPLRILYTKHPGATSRFRLNIISLALVDMVLLGAAMGAGTVIILYSEYVFKWDNYDSSRYVSLVSTVRAFVLMAVLPLINYIFRTRPAARRRLLSPGPIVEANRGCDNLDLWLIRTALISDIIGSVGYFLSASAPFFVMSGVITAFGGLGSATIQASITKHVPPEKVGQLLGAIGLLHGLARVAAPLMFNGLYHATLDTYPQAVFILLASLFTVSLTASMFVKPHIYVREDAAPNSPSHQPTRPNSLVEEELLI</sequence>
<dbReference type="InterPro" id="IPR011701">
    <property type="entry name" value="MFS"/>
</dbReference>
<organism evidence="8 9">
    <name type="scientific">Lomentospora prolificans</name>
    <dbReference type="NCBI Taxonomy" id="41688"/>
    <lineage>
        <taxon>Eukaryota</taxon>
        <taxon>Fungi</taxon>
        <taxon>Dikarya</taxon>
        <taxon>Ascomycota</taxon>
        <taxon>Pezizomycotina</taxon>
        <taxon>Sordariomycetes</taxon>
        <taxon>Hypocreomycetidae</taxon>
        <taxon>Microascales</taxon>
        <taxon>Microascaceae</taxon>
        <taxon>Lomentospora</taxon>
    </lineage>
</organism>
<feature type="transmembrane region" description="Helical" evidence="6">
    <location>
        <begin position="388"/>
        <end position="411"/>
    </location>
</feature>
<keyword evidence="4 6" id="KW-0472">Membrane</keyword>
<feature type="transmembrane region" description="Helical" evidence="6">
    <location>
        <begin position="529"/>
        <end position="550"/>
    </location>
</feature>
<feature type="transmembrane region" description="Helical" evidence="6">
    <location>
        <begin position="347"/>
        <end position="373"/>
    </location>
</feature>
<evidence type="ECO:0000313" key="8">
    <source>
        <dbReference type="EMBL" id="PKS09238.1"/>
    </source>
</evidence>
<proteinExistence type="predicted"/>
<comment type="subcellular location">
    <subcellularLocation>
        <location evidence="1">Membrane</location>
        <topology evidence="1">Multi-pass membrane protein</topology>
    </subcellularLocation>
</comment>
<dbReference type="GO" id="GO:0016020">
    <property type="term" value="C:membrane"/>
    <property type="evidence" value="ECO:0007669"/>
    <property type="project" value="UniProtKB-SubCell"/>
</dbReference>
<evidence type="ECO:0000259" key="7">
    <source>
        <dbReference type="PROSITE" id="PS50850"/>
    </source>
</evidence>
<feature type="region of interest" description="Disordered" evidence="5">
    <location>
        <begin position="1"/>
        <end position="24"/>
    </location>
</feature>
<evidence type="ECO:0000256" key="1">
    <source>
        <dbReference type="ARBA" id="ARBA00004141"/>
    </source>
</evidence>
<accession>A0A2N3N9W9</accession>
<evidence type="ECO:0000256" key="5">
    <source>
        <dbReference type="SAM" id="MobiDB-lite"/>
    </source>
</evidence>
<dbReference type="VEuPathDB" id="FungiDB:jhhlp_003852"/>
<reference evidence="8 9" key="1">
    <citation type="journal article" date="2017" name="G3 (Bethesda)">
        <title>First Draft Genome Sequence of the Pathogenic Fungus Lomentospora prolificans (Formerly Scedosporium prolificans).</title>
        <authorList>
            <person name="Luo R."/>
            <person name="Zimin A."/>
            <person name="Workman R."/>
            <person name="Fan Y."/>
            <person name="Pertea G."/>
            <person name="Grossman N."/>
            <person name="Wear M.P."/>
            <person name="Jia B."/>
            <person name="Miller H."/>
            <person name="Casadevall A."/>
            <person name="Timp W."/>
            <person name="Zhang S.X."/>
            <person name="Salzberg S.L."/>
        </authorList>
    </citation>
    <scope>NUCLEOTIDE SEQUENCE [LARGE SCALE GENOMIC DNA]</scope>
    <source>
        <strain evidence="8 9">JHH-5317</strain>
    </source>
</reference>